<dbReference type="PRINTS" id="PR00021">
    <property type="entry name" value="PRORICH"/>
</dbReference>
<reference evidence="3" key="1">
    <citation type="submission" date="2025-08" db="UniProtKB">
        <authorList>
            <consortium name="RefSeq"/>
        </authorList>
    </citation>
    <scope>IDENTIFICATION</scope>
    <source>
        <tissue evidence="3">Fruit stalk</tissue>
    </source>
</reference>
<feature type="signal peptide" evidence="1">
    <location>
        <begin position="1"/>
        <end position="25"/>
    </location>
</feature>
<protein>
    <submittedName>
        <fullName evidence="3">Leucine-rich repeat extensin-like protein 3</fullName>
    </submittedName>
</protein>
<evidence type="ECO:0000256" key="1">
    <source>
        <dbReference type="SAM" id="SignalP"/>
    </source>
</evidence>
<dbReference type="OrthoDB" id="1002670at2759"/>
<dbReference type="RefSeq" id="XP_022760019.1">
    <property type="nucleotide sequence ID" value="XM_022904284.1"/>
</dbReference>
<evidence type="ECO:0000313" key="3">
    <source>
        <dbReference type="RefSeq" id="XP_022760019.1"/>
    </source>
</evidence>
<proteinExistence type="predicted"/>
<dbReference type="KEGG" id="dzi:111306407"/>
<feature type="chain" id="PRO_5028095491" evidence="1">
    <location>
        <begin position="26"/>
        <end position="196"/>
    </location>
</feature>
<dbReference type="GeneID" id="111306407"/>
<accession>A0A6P6A4Y5</accession>
<name>A0A6P6A4Y5_DURZI</name>
<organism evidence="2 3">
    <name type="scientific">Durio zibethinus</name>
    <name type="common">Durian</name>
    <dbReference type="NCBI Taxonomy" id="66656"/>
    <lineage>
        <taxon>Eukaryota</taxon>
        <taxon>Viridiplantae</taxon>
        <taxon>Streptophyta</taxon>
        <taxon>Embryophyta</taxon>
        <taxon>Tracheophyta</taxon>
        <taxon>Spermatophyta</taxon>
        <taxon>Magnoliopsida</taxon>
        <taxon>eudicotyledons</taxon>
        <taxon>Gunneridae</taxon>
        <taxon>Pentapetalae</taxon>
        <taxon>rosids</taxon>
        <taxon>malvids</taxon>
        <taxon>Malvales</taxon>
        <taxon>Malvaceae</taxon>
        <taxon>Helicteroideae</taxon>
        <taxon>Durio</taxon>
    </lineage>
</organism>
<sequence length="196" mass="20664">MAMVYPIQMLLVGFSLLLAFPLAASTTMKTTSKEEIKCDSCMPVIYPSPPPPVVIECPPPPSPPSLPPPSPSPPPPCRGCPPPCSGWCPPPCPACPPPPCNACQIPNTPVPPGPPRPPPMEQPGVMGGAVYSPPNEVVPYFPYSYQNPPSQSAPSSTHLELKLAVSIIFLLLSLGASKSRRACNLLELLFHGNAKS</sequence>
<dbReference type="AlphaFoldDB" id="A0A6P6A4Y5"/>
<keyword evidence="1" id="KW-0732">Signal</keyword>
<dbReference type="Proteomes" id="UP000515121">
    <property type="component" value="Unplaced"/>
</dbReference>
<gene>
    <name evidence="3" type="primary">LOC111306407</name>
</gene>
<evidence type="ECO:0000313" key="2">
    <source>
        <dbReference type="Proteomes" id="UP000515121"/>
    </source>
</evidence>
<keyword evidence="2" id="KW-1185">Reference proteome</keyword>